<dbReference type="InterPro" id="IPR003018">
    <property type="entry name" value="GAF"/>
</dbReference>
<dbReference type="PROSITE" id="PS50883">
    <property type="entry name" value="EAL"/>
    <property type="match status" value="1"/>
</dbReference>
<evidence type="ECO:0000259" key="1">
    <source>
        <dbReference type="PROSITE" id="PS50883"/>
    </source>
</evidence>
<dbReference type="Gene3D" id="3.20.20.450">
    <property type="entry name" value="EAL domain"/>
    <property type="match status" value="1"/>
</dbReference>
<name>A0A1J5S1V6_9ZZZZ</name>
<dbReference type="SUPFAM" id="SSF55781">
    <property type="entry name" value="GAF domain-like"/>
    <property type="match status" value="1"/>
</dbReference>
<dbReference type="Gene3D" id="3.30.450.40">
    <property type="match status" value="1"/>
</dbReference>
<dbReference type="NCBIfam" id="TIGR00254">
    <property type="entry name" value="GGDEF"/>
    <property type="match status" value="1"/>
</dbReference>
<dbReference type="SMART" id="SM00267">
    <property type="entry name" value="GGDEF"/>
    <property type="match status" value="1"/>
</dbReference>
<dbReference type="GO" id="GO:0071111">
    <property type="term" value="F:cyclic-guanylate-specific phosphodiesterase activity"/>
    <property type="evidence" value="ECO:0007669"/>
    <property type="project" value="InterPro"/>
</dbReference>
<dbReference type="Pfam" id="PF00563">
    <property type="entry name" value="EAL"/>
    <property type="match status" value="1"/>
</dbReference>
<organism evidence="3">
    <name type="scientific">mine drainage metagenome</name>
    <dbReference type="NCBI Taxonomy" id="410659"/>
    <lineage>
        <taxon>unclassified sequences</taxon>
        <taxon>metagenomes</taxon>
        <taxon>ecological metagenomes</taxon>
    </lineage>
</organism>
<dbReference type="Pfam" id="PF00990">
    <property type="entry name" value="GGDEF"/>
    <property type="match status" value="1"/>
</dbReference>
<dbReference type="PANTHER" id="PTHR33121">
    <property type="entry name" value="CYCLIC DI-GMP PHOSPHODIESTERASE PDEF"/>
    <property type="match status" value="1"/>
</dbReference>
<dbReference type="InterPro" id="IPR050706">
    <property type="entry name" value="Cyclic-di-GMP_PDE-like"/>
</dbReference>
<dbReference type="EMBL" id="MLJW01000075">
    <property type="protein sequence ID" value="OIR02409.1"/>
    <property type="molecule type" value="Genomic_DNA"/>
</dbReference>
<dbReference type="SMART" id="SM00052">
    <property type="entry name" value="EAL"/>
    <property type="match status" value="1"/>
</dbReference>
<dbReference type="InterPro" id="IPR035919">
    <property type="entry name" value="EAL_sf"/>
</dbReference>
<protein>
    <submittedName>
        <fullName evidence="3">Phytochrome-like protein cph2</fullName>
    </submittedName>
</protein>
<proteinExistence type="predicted"/>
<dbReference type="InterPro" id="IPR043128">
    <property type="entry name" value="Rev_trsase/Diguanyl_cyclase"/>
</dbReference>
<dbReference type="PROSITE" id="PS50887">
    <property type="entry name" value="GGDEF"/>
    <property type="match status" value="1"/>
</dbReference>
<reference evidence="3" key="1">
    <citation type="submission" date="2016-10" db="EMBL/GenBank/DDBJ databases">
        <title>Sequence of Gallionella enrichment culture.</title>
        <authorList>
            <person name="Poehlein A."/>
            <person name="Muehling M."/>
            <person name="Daniel R."/>
        </authorList>
    </citation>
    <scope>NUCLEOTIDE SEQUENCE</scope>
</reference>
<dbReference type="InterPro" id="IPR029787">
    <property type="entry name" value="Nucleotide_cyclase"/>
</dbReference>
<dbReference type="SUPFAM" id="SSF55073">
    <property type="entry name" value="Nucleotide cyclase"/>
    <property type="match status" value="1"/>
</dbReference>
<comment type="caution">
    <text evidence="3">The sequence shown here is derived from an EMBL/GenBank/DDBJ whole genome shotgun (WGS) entry which is preliminary data.</text>
</comment>
<gene>
    <name evidence="3" type="primary">cph2_24</name>
    <name evidence="3" type="ORF">GALL_155670</name>
</gene>
<dbReference type="SUPFAM" id="SSF141868">
    <property type="entry name" value="EAL domain-like"/>
    <property type="match status" value="1"/>
</dbReference>
<dbReference type="InterPro" id="IPR001633">
    <property type="entry name" value="EAL_dom"/>
</dbReference>
<accession>A0A1J5S1V6</accession>
<dbReference type="Gene3D" id="3.30.70.270">
    <property type="match status" value="1"/>
</dbReference>
<dbReference type="AlphaFoldDB" id="A0A1J5S1V6"/>
<dbReference type="CDD" id="cd01948">
    <property type="entry name" value="EAL"/>
    <property type="match status" value="1"/>
</dbReference>
<dbReference type="InterPro" id="IPR000160">
    <property type="entry name" value="GGDEF_dom"/>
</dbReference>
<feature type="domain" description="GGDEF" evidence="2">
    <location>
        <begin position="233"/>
        <end position="364"/>
    </location>
</feature>
<dbReference type="PANTHER" id="PTHR33121:SF79">
    <property type="entry name" value="CYCLIC DI-GMP PHOSPHODIESTERASE PDED-RELATED"/>
    <property type="match status" value="1"/>
</dbReference>
<dbReference type="CDD" id="cd01949">
    <property type="entry name" value="GGDEF"/>
    <property type="match status" value="1"/>
</dbReference>
<dbReference type="InterPro" id="IPR029016">
    <property type="entry name" value="GAF-like_dom_sf"/>
</dbReference>
<evidence type="ECO:0000313" key="3">
    <source>
        <dbReference type="EMBL" id="OIR02409.1"/>
    </source>
</evidence>
<feature type="domain" description="EAL" evidence="1">
    <location>
        <begin position="373"/>
        <end position="627"/>
    </location>
</feature>
<dbReference type="SMART" id="SM00065">
    <property type="entry name" value="GAF"/>
    <property type="match status" value="1"/>
</dbReference>
<dbReference type="Pfam" id="PF13185">
    <property type="entry name" value="GAF_2"/>
    <property type="match status" value="1"/>
</dbReference>
<sequence>MSTPDSDGRQDDRAERARAGLKRANRALAFLSGSNRTLLRATDAETLLNDICRLATTTGGYRLAWVGQAEDTAEKWVRPIAQSGFAHDYLDHIRVTWGDDPLGQGPVGSAIRGNRPCLIRHMQADDHTAPWHAMAARYDLHSSLALPLQVDGRVFGTLTLYATQDDAFDTEELALLEEVSLDLAFGLDMLRLRRARDEAEAALRRQAHSDFVTGLGNRACLTDRLQAELDQGGQGHILFLDLDHFREINDSQGYLVGDLLLKAVAARLTAAVPRPEHLARIGGDEFTLLLPGADADAARAQAARLSRAMIAPFPLAEGMLSLRMKVGITAYPGGRAGPDEILADAGLASRQAHPATDMVQLYHPGMSAALNERMDLSQRLKTAMALGGLALHYQPKVDMRQGRLHSAEALLRWHDPALGHVGPDRFIPIAEERGLMPDLGLWVLQEACRQKALWKQAGLTFPGRLAVNVSASQFAMPDFFRLLPHIVEINGCAPQDFELEITESILLVGNHGVMDQVGHLRDLGFAFAIDDFGTGYSSLSYLTRLKAETLKIDISFVRNMLRSPEDHILIKTIIGMANSLGLATVAEGVETEHHVHELLRLGCHVAQGFHYGRAEPAEEFSRRWLRD</sequence>
<evidence type="ECO:0000259" key="2">
    <source>
        <dbReference type="PROSITE" id="PS50887"/>
    </source>
</evidence>